<dbReference type="Proteomes" id="UP000185911">
    <property type="component" value="Unassembled WGS sequence"/>
</dbReference>
<comment type="caution">
    <text evidence="1">The sequence shown here is derived from an EMBL/GenBank/DDBJ whole genome shotgun (WGS) entry which is preliminary data.</text>
</comment>
<reference evidence="1 2" key="1">
    <citation type="submission" date="2017-01" db="EMBL/GenBank/DDBJ databases">
        <title>Genome sequence of Rhodoferax antarcticus ANT.BR, a psychrophilic purple nonsulfur bacterium from an Antarctic microbial mat.</title>
        <authorList>
            <person name="Baker J."/>
            <person name="Riester C."/>
            <person name="Skinner B."/>
            <person name="Newell A."/>
            <person name="Swingley W."/>
            <person name="Madigan M."/>
            <person name="Jung D."/>
            <person name="Asao M."/>
            <person name="Chen M."/>
            <person name="Loughlin P."/>
            <person name="Pan H."/>
            <person name="Lin S."/>
            <person name="Li N."/>
            <person name="Shaw J."/>
            <person name="Prado M."/>
            <person name="Sherman C."/>
            <person name="Li X."/>
            <person name="Tang J."/>
            <person name="Blankenship R."/>
            <person name="Zhao T."/>
            <person name="Touchman J."/>
            <person name="Sattley M."/>
        </authorList>
    </citation>
    <scope>NUCLEOTIDE SEQUENCE [LARGE SCALE GENOMIC DNA]</scope>
    <source>
        <strain evidence="1 2">ANT.BR</strain>
    </source>
</reference>
<dbReference type="EMBL" id="MSYM01000011">
    <property type="protein sequence ID" value="OLP07028.1"/>
    <property type="molecule type" value="Genomic_DNA"/>
</dbReference>
<sequence length="41" mass="4365">MVLAWQCKGPTRGSDRTSAPKGVCAAAKADYERKRKGAEVA</sequence>
<keyword evidence="2" id="KW-1185">Reference proteome</keyword>
<evidence type="ECO:0000313" key="1">
    <source>
        <dbReference type="EMBL" id="OLP07028.1"/>
    </source>
</evidence>
<protein>
    <submittedName>
        <fullName evidence="1">Uncharacterized protein</fullName>
    </submittedName>
</protein>
<dbReference type="AlphaFoldDB" id="A0A1Q8YG64"/>
<name>A0A1Q8YG64_9BURK</name>
<organism evidence="1 2">
    <name type="scientific">Rhodoferax antarcticus ANT.BR</name>
    <dbReference type="NCBI Taxonomy" id="1111071"/>
    <lineage>
        <taxon>Bacteria</taxon>
        <taxon>Pseudomonadati</taxon>
        <taxon>Pseudomonadota</taxon>
        <taxon>Betaproteobacteria</taxon>
        <taxon>Burkholderiales</taxon>
        <taxon>Comamonadaceae</taxon>
        <taxon>Rhodoferax</taxon>
    </lineage>
</organism>
<proteinExistence type="predicted"/>
<gene>
    <name evidence="1" type="ORF">BLL52_1779</name>
</gene>
<accession>A0A1Q8YG64</accession>
<evidence type="ECO:0000313" key="2">
    <source>
        <dbReference type="Proteomes" id="UP000185911"/>
    </source>
</evidence>